<organism evidence="1">
    <name type="scientific">marine sediment metagenome</name>
    <dbReference type="NCBI Taxonomy" id="412755"/>
    <lineage>
        <taxon>unclassified sequences</taxon>
        <taxon>metagenomes</taxon>
        <taxon>ecological metagenomes</taxon>
    </lineage>
</organism>
<name>A0A0F9YHU2_9ZZZZ</name>
<gene>
    <name evidence="1" type="ORF">LCGC14_0013360</name>
</gene>
<protein>
    <submittedName>
        <fullName evidence="1">Uncharacterized protein</fullName>
    </submittedName>
</protein>
<accession>A0A0F9YHU2</accession>
<sequence>MKNNSRYKTRVGQLVVAGVISGFGVYANANDFTITSGGTQGQFTLSNGSGFSSSAAVDATGQVGAINSIPLTDSFGIPNFAFTLGNSATPTNKTHTFKVGVSISEVGTNRRLEAYIGTLNLVVNGATVTGDIPTQNLTVLARAGSLNATTTLNNTNANGPYAISGGGISFSGSNLVNGLLPDSLFSNILGEFNTGGNTYDYSIVIEETTGAPKARFGIDTGTFTSFTAATPPTTVFDLNSDQLQANFGAGSYRVNGRFTTAAAGSGAGGGGTPAGQVETATVEATGTAAAAANTAITSGTAEEAQSALNTAATSLETLATSVTNGDTLSAEQQAAVQTNVATIFSNVVTLINKVSGDPVQLSAAVATLNKTLDAMQKAKVPATAAMVNSVVAAGQASARGEAIRQAGLGANATPEEIAAALVASPAALEATLRQSIRIPSNDVLTDAQIAAKAELMRDGQNYTNNIVNANIAAFDASKASVEVNTEHLRDALSFFSFGDDRTGGTFALESNTGVVRKDDSLSKILTFEFPGEAYAAYYIDVRAVPTEVPTGTRILRDGTAVIVNRGYAMRFAPVPIDVLGFSFAVVQAGYTNMTIGVDDAAYRIDFGGGQRFAGVFAYDNLTGKTLDFRCGGTTIVEPTIAPTAPEYSFGVNCANGVQQRMVPYMDNTNFFASLEAAQIPYQVDRSTGIITSEGNGRFKPSFFISPLTAAETAFHDANKDANGVAFQALDVNGDGRIDFKVIAPNGTQVLYGVN</sequence>
<dbReference type="AlphaFoldDB" id="A0A0F9YHU2"/>
<evidence type="ECO:0000313" key="1">
    <source>
        <dbReference type="EMBL" id="KKO11832.1"/>
    </source>
</evidence>
<dbReference type="EMBL" id="LAZR01000002">
    <property type="protein sequence ID" value="KKO11832.1"/>
    <property type="molecule type" value="Genomic_DNA"/>
</dbReference>
<proteinExistence type="predicted"/>
<reference evidence="1" key="1">
    <citation type="journal article" date="2015" name="Nature">
        <title>Complex archaea that bridge the gap between prokaryotes and eukaryotes.</title>
        <authorList>
            <person name="Spang A."/>
            <person name="Saw J.H."/>
            <person name="Jorgensen S.L."/>
            <person name="Zaremba-Niedzwiedzka K."/>
            <person name="Martijn J."/>
            <person name="Lind A.E."/>
            <person name="van Eijk R."/>
            <person name="Schleper C."/>
            <person name="Guy L."/>
            <person name="Ettema T.J."/>
        </authorList>
    </citation>
    <scope>NUCLEOTIDE SEQUENCE</scope>
</reference>
<comment type="caution">
    <text evidence="1">The sequence shown here is derived from an EMBL/GenBank/DDBJ whole genome shotgun (WGS) entry which is preliminary data.</text>
</comment>